<dbReference type="CDD" id="cd07809">
    <property type="entry name" value="ASKHA_NBD_FGGY_BaXK-like"/>
    <property type="match status" value="1"/>
</dbReference>
<reference evidence="6" key="2">
    <citation type="submission" date="2021-04" db="EMBL/GenBank/DDBJ databases">
        <authorList>
            <person name="Gilroy R."/>
        </authorList>
    </citation>
    <scope>NUCLEOTIDE SEQUENCE</scope>
    <source>
        <strain evidence="6">1719</strain>
    </source>
</reference>
<dbReference type="InterPro" id="IPR000577">
    <property type="entry name" value="Carb_kinase_FGGY"/>
</dbReference>
<keyword evidence="3 6" id="KW-0418">Kinase</keyword>
<evidence type="ECO:0000259" key="4">
    <source>
        <dbReference type="Pfam" id="PF00370"/>
    </source>
</evidence>
<dbReference type="InterPro" id="IPR043129">
    <property type="entry name" value="ATPase_NBD"/>
</dbReference>
<keyword evidence="2" id="KW-0808">Transferase</keyword>
<comment type="caution">
    <text evidence="6">The sequence shown here is derived from an EMBL/GenBank/DDBJ whole genome shotgun (WGS) entry which is preliminary data.</text>
</comment>
<dbReference type="InterPro" id="IPR018484">
    <property type="entry name" value="FGGY_N"/>
</dbReference>
<dbReference type="EMBL" id="DXEZ01000123">
    <property type="protein sequence ID" value="HIX54247.1"/>
    <property type="molecule type" value="Genomic_DNA"/>
</dbReference>
<name>A0A9D2AXW4_9SPHI</name>
<dbReference type="Gene3D" id="3.30.420.40">
    <property type="match status" value="2"/>
</dbReference>
<feature type="domain" description="Carbohydrate kinase FGGY C-terminal" evidence="5">
    <location>
        <begin position="259"/>
        <end position="443"/>
    </location>
</feature>
<dbReference type="Proteomes" id="UP000824156">
    <property type="component" value="Unassembled WGS sequence"/>
</dbReference>
<dbReference type="Pfam" id="PF00370">
    <property type="entry name" value="FGGY_N"/>
    <property type="match status" value="1"/>
</dbReference>
<evidence type="ECO:0000256" key="1">
    <source>
        <dbReference type="ARBA" id="ARBA00009156"/>
    </source>
</evidence>
<feature type="domain" description="Carbohydrate kinase FGGY N-terminal" evidence="4">
    <location>
        <begin position="3"/>
        <end position="243"/>
    </location>
</feature>
<proteinExistence type="inferred from homology"/>
<dbReference type="PIRSF" id="PIRSF000538">
    <property type="entry name" value="GlpK"/>
    <property type="match status" value="1"/>
</dbReference>
<gene>
    <name evidence="6" type="ORF">H9853_04420</name>
</gene>
<protein>
    <submittedName>
        <fullName evidence="6">Carbohydrate kinase</fullName>
    </submittedName>
</protein>
<evidence type="ECO:0000259" key="5">
    <source>
        <dbReference type="Pfam" id="PF02782"/>
    </source>
</evidence>
<dbReference type="PANTHER" id="PTHR43095">
    <property type="entry name" value="SUGAR KINASE"/>
    <property type="match status" value="1"/>
</dbReference>
<evidence type="ECO:0000313" key="6">
    <source>
        <dbReference type="EMBL" id="HIX54247.1"/>
    </source>
</evidence>
<evidence type="ECO:0000256" key="2">
    <source>
        <dbReference type="ARBA" id="ARBA00022679"/>
    </source>
</evidence>
<dbReference type="GO" id="GO:0016301">
    <property type="term" value="F:kinase activity"/>
    <property type="evidence" value="ECO:0007669"/>
    <property type="project" value="UniProtKB-KW"/>
</dbReference>
<dbReference type="InterPro" id="IPR018485">
    <property type="entry name" value="FGGY_C"/>
</dbReference>
<evidence type="ECO:0000313" key="7">
    <source>
        <dbReference type="Proteomes" id="UP000824156"/>
    </source>
</evidence>
<dbReference type="Pfam" id="PF02782">
    <property type="entry name" value="FGGY_C"/>
    <property type="match status" value="1"/>
</dbReference>
<reference evidence="6" key="1">
    <citation type="journal article" date="2021" name="PeerJ">
        <title>Extensive microbial diversity within the chicken gut microbiome revealed by metagenomics and culture.</title>
        <authorList>
            <person name="Gilroy R."/>
            <person name="Ravi A."/>
            <person name="Getino M."/>
            <person name="Pursley I."/>
            <person name="Horton D.L."/>
            <person name="Alikhan N.F."/>
            <person name="Baker D."/>
            <person name="Gharbi K."/>
            <person name="Hall N."/>
            <person name="Watson M."/>
            <person name="Adriaenssens E.M."/>
            <person name="Foster-Nyarko E."/>
            <person name="Jarju S."/>
            <person name="Secka A."/>
            <person name="Antonio M."/>
            <person name="Oren A."/>
            <person name="Chaudhuri R.R."/>
            <person name="La Ragione R."/>
            <person name="Hildebrand F."/>
            <person name="Pallen M.J."/>
        </authorList>
    </citation>
    <scope>NUCLEOTIDE SEQUENCE</scope>
    <source>
        <strain evidence="6">1719</strain>
    </source>
</reference>
<evidence type="ECO:0000256" key="3">
    <source>
        <dbReference type="ARBA" id="ARBA00022777"/>
    </source>
</evidence>
<organism evidence="6 7">
    <name type="scientific">Candidatus Sphingobacterium stercoripullorum</name>
    <dbReference type="NCBI Taxonomy" id="2838759"/>
    <lineage>
        <taxon>Bacteria</taxon>
        <taxon>Pseudomonadati</taxon>
        <taxon>Bacteroidota</taxon>
        <taxon>Sphingobacteriia</taxon>
        <taxon>Sphingobacteriales</taxon>
        <taxon>Sphingobacteriaceae</taxon>
        <taxon>Sphingobacterium</taxon>
    </lineage>
</organism>
<accession>A0A9D2AXW4</accession>
<dbReference type="PANTHER" id="PTHR43095:SF5">
    <property type="entry name" value="XYLULOSE KINASE"/>
    <property type="match status" value="1"/>
</dbReference>
<dbReference type="GO" id="GO:0005975">
    <property type="term" value="P:carbohydrate metabolic process"/>
    <property type="evidence" value="ECO:0007669"/>
    <property type="project" value="InterPro"/>
</dbReference>
<dbReference type="SUPFAM" id="SSF53067">
    <property type="entry name" value="Actin-like ATPase domain"/>
    <property type="match status" value="2"/>
</dbReference>
<dbReference type="AlphaFoldDB" id="A0A9D2AXW4"/>
<sequence>MFLLGYDIGSSSVKASLIDTGNSTTVFSDFSPQQEMVIHSEKIGWAEQDPETWWKYLVDVTRKVLDDSKVDPADIKGIGISWQMHGLVCVDKNHHVLRPSIIWCDSRAVPYGNDAFDKLGKEQSLSYLLNSPGNFTAAKLAWVKENEPEVYSRIFKVMLPGDYIAMKLTGRITTTIGGLSEGVFWDFKKHRVSQDVMDCFGFDDSLIPEIVPTFGDQGSVCKSAALELGLEEGTKLGYRSGDQPNNALSLNVMEPGEVAATAGTSGVVYGVMDDYNYDPLSRINIFSHVNHSKERPRLGALLCVNGTGILNSWIKKELLFNRLSYQEMNSLADKSPIGANGISFVPFGNGAERMLLNNNIGASVHNISFNNHSMGDIIRAAQEGVVFSFRFGMDIMREIGLDLQVIKAGHSNMFLSEVFRKTLSSITGSVIEIFDTDGSIGAARGAGMGIGVYTNREEAFTSLERIMVVEPDLKNKEQYQEAYNKWKLKINN</sequence>
<comment type="similarity">
    <text evidence="1">Belongs to the FGGY kinase family.</text>
</comment>
<dbReference type="InterPro" id="IPR050406">
    <property type="entry name" value="FGGY_Carb_Kinase"/>
</dbReference>